<dbReference type="OrthoDB" id="2019035at2759"/>
<keyword evidence="3" id="KW-1185">Reference proteome</keyword>
<reference evidence="2" key="1">
    <citation type="submission" date="2021-08" db="EMBL/GenBank/DDBJ databases">
        <title>WGS assembly of Ceratopteris richardii.</title>
        <authorList>
            <person name="Marchant D.B."/>
            <person name="Chen G."/>
            <person name="Jenkins J."/>
            <person name="Shu S."/>
            <person name="Leebens-Mack J."/>
            <person name="Grimwood J."/>
            <person name="Schmutz J."/>
            <person name="Soltis P."/>
            <person name="Soltis D."/>
            <person name="Chen Z.-H."/>
        </authorList>
    </citation>
    <scope>NUCLEOTIDE SEQUENCE</scope>
    <source>
        <strain evidence="2">Whitten #5841</strain>
        <tissue evidence="2">Leaf</tissue>
    </source>
</reference>
<protein>
    <submittedName>
        <fullName evidence="2">Uncharacterized protein</fullName>
    </submittedName>
</protein>
<organism evidence="2 3">
    <name type="scientific">Ceratopteris richardii</name>
    <name type="common">Triangle waterfern</name>
    <dbReference type="NCBI Taxonomy" id="49495"/>
    <lineage>
        <taxon>Eukaryota</taxon>
        <taxon>Viridiplantae</taxon>
        <taxon>Streptophyta</taxon>
        <taxon>Embryophyta</taxon>
        <taxon>Tracheophyta</taxon>
        <taxon>Polypodiopsida</taxon>
        <taxon>Polypodiidae</taxon>
        <taxon>Polypodiales</taxon>
        <taxon>Pteridineae</taxon>
        <taxon>Pteridaceae</taxon>
        <taxon>Parkerioideae</taxon>
        <taxon>Ceratopteris</taxon>
    </lineage>
</organism>
<evidence type="ECO:0000313" key="2">
    <source>
        <dbReference type="EMBL" id="KAH7435462.1"/>
    </source>
</evidence>
<dbReference type="Proteomes" id="UP000825935">
    <property type="component" value="Chromosome 6"/>
</dbReference>
<comment type="caution">
    <text evidence="2">The sequence shown here is derived from an EMBL/GenBank/DDBJ whole genome shotgun (WGS) entry which is preliminary data.</text>
</comment>
<accession>A0A8T2UJ43</accession>
<feature type="region of interest" description="Disordered" evidence="1">
    <location>
        <begin position="44"/>
        <end position="79"/>
    </location>
</feature>
<dbReference type="PANTHER" id="PTHR35135:SF3">
    <property type="entry name" value="OS05G0517800 PROTEIN"/>
    <property type="match status" value="1"/>
</dbReference>
<dbReference type="PANTHER" id="PTHR35135">
    <property type="entry name" value="OS05G0517800 PROTEIN"/>
    <property type="match status" value="1"/>
</dbReference>
<name>A0A8T2UJ43_CERRI</name>
<feature type="compositionally biased region" description="Basic and acidic residues" evidence="1">
    <location>
        <begin position="53"/>
        <end position="79"/>
    </location>
</feature>
<dbReference type="OMA" id="IKHIRTW"/>
<evidence type="ECO:0000256" key="1">
    <source>
        <dbReference type="SAM" id="MobiDB-lite"/>
    </source>
</evidence>
<sequence length="79" mass="8973">MAWSNFLVTVLGVGAVWMLIRSDLRQSSAVFSRNVRHVRNWLEKEAASSSSSETEKLKPKEIEKPPVEKKVSKDENSRS</sequence>
<dbReference type="EMBL" id="CM035411">
    <property type="protein sequence ID" value="KAH7435462.1"/>
    <property type="molecule type" value="Genomic_DNA"/>
</dbReference>
<gene>
    <name evidence="2" type="ORF">KP509_06G066000</name>
</gene>
<dbReference type="AlphaFoldDB" id="A0A8T2UJ43"/>
<proteinExistence type="predicted"/>
<evidence type="ECO:0000313" key="3">
    <source>
        <dbReference type="Proteomes" id="UP000825935"/>
    </source>
</evidence>